<keyword evidence="3" id="KW-1185">Reference proteome</keyword>
<evidence type="ECO:0000313" key="3">
    <source>
        <dbReference type="Proteomes" id="UP000243217"/>
    </source>
</evidence>
<comment type="caution">
    <text evidence="2">The sequence shown here is derived from an EMBL/GenBank/DDBJ whole genome shotgun (WGS) entry which is preliminary data.</text>
</comment>
<dbReference type="Proteomes" id="UP000243217">
    <property type="component" value="Unassembled WGS sequence"/>
</dbReference>
<dbReference type="EMBL" id="JNBS01001748">
    <property type="protein sequence ID" value="OQS00138.1"/>
    <property type="molecule type" value="Genomic_DNA"/>
</dbReference>
<proteinExistence type="predicted"/>
<evidence type="ECO:0000313" key="2">
    <source>
        <dbReference type="EMBL" id="OQS00138.1"/>
    </source>
</evidence>
<organism evidence="2 3">
    <name type="scientific">Thraustotheca clavata</name>
    <dbReference type="NCBI Taxonomy" id="74557"/>
    <lineage>
        <taxon>Eukaryota</taxon>
        <taxon>Sar</taxon>
        <taxon>Stramenopiles</taxon>
        <taxon>Oomycota</taxon>
        <taxon>Saprolegniomycetes</taxon>
        <taxon>Saprolegniales</taxon>
        <taxon>Achlyaceae</taxon>
        <taxon>Thraustotheca</taxon>
    </lineage>
</organism>
<feature type="compositionally biased region" description="Basic residues" evidence="1">
    <location>
        <begin position="159"/>
        <end position="169"/>
    </location>
</feature>
<dbReference type="AlphaFoldDB" id="A0A1V9ZQ41"/>
<name>A0A1V9ZQ41_9STRA</name>
<accession>A0A1V9ZQ41</accession>
<protein>
    <submittedName>
        <fullName evidence="2">Uncharacterized protein</fullName>
    </submittedName>
</protein>
<dbReference type="OrthoDB" id="79568at2759"/>
<reference evidence="2 3" key="1">
    <citation type="journal article" date="2014" name="Genome Biol. Evol.">
        <title>The secreted proteins of Achlya hypogyna and Thraustotheca clavata identify the ancestral oomycete secretome and reveal gene acquisitions by horizontal gene transfer.</title>
        <authorList>
            <person name="Misner I."/>
            <person name="Blouin N."/>
            <person name="Leonard G."/>
            <person name="Richards T.A."/>
            <person name="Lane C.E."/>
        </authorList>
    </citation>
    <scope>NUCLEOTIDE SEQUENCE [LARGE SCALE GENOMIC DNA]</scope>
    <source>
        <strain evidence="2 3">ATCC 34112</strain>
    </source>
</reference>
<sequence length="202" mass="23566">MSWTHSTLAMALMELSRDRRYDENEQKNGPERHACMALIRLNLLRRRDKLTMERKERNQSLSQFPDSTTSLLQLPTITQCKTEISMQVILSSMERKRSYTTVYPSEIDIIANESDIANGLVCRYSTGKCQHRRAQKNDGTYLNLCHMHRIRANANQRKLDRKKSKKHNQRQQLNANGMESRKPGKVRNILQSILQTKKPHST</sequence>
<feature type="region of interest" description="Disordered" evidence="1">
    <location>
        <begin position="155"/>
        <end position="185"/>
    </location>
</feature>
<evidence type="ECO:0000256" key="1">
    <source>
        <dbReference type="SAM" id="MobiDB-lite"/>
    </source>
</evidence>
<gene>
    <name evidence="2" type="ORF">THRCLA_21742</name>
</gene>